<gene>
    <name evidence="2" type="ORF">ACFP3H_25955</name>
</gene>
<dbReference type="Gene3D" id="3.90.1570.10">
    <property type="entry name" value="tt1808, chain A"/>
    <property type="match status" value="1"/>
</dbReference>
<dbReference type="InterPro" id="IPR012296">
    <property type="entry name" value="Nuclease_put_TT1808"/>
</dbReference>
<evidence type="ECO:0000259" key="1">
    <source>
        <dbReference type="Pfam" id="PF05685"/>
    </source>
</evidence>
<keyword evidence="2" id="KW-0255">Endonuclease</keyword>
<reference evidence="3" key="1">
    <citation type="journal article" date="2019" name="Int. J. Syst. Evol. Microbiol.">
        <title>The Global Catalogue of Microorganisms (GCM) 10K type strain sequencing project: providing services to taxonomists for standard genome sequencing and annotation.</title>
        <authorList>
            <consortium name="The Broad Institute Genomics Platform"/>
            <consortium name="The Broad Institute Genome Sequencing Center for Infectious Disease"/>
            <person name="Wu L."/>
            <person name="Ma J."/>
        </authorList>
    </citation>
    <scope>NUCLEOTIDE SEQUENCE [LARGE SCALE GENOMIC DNA]</scope>
    <source>
        <strain evidence="3">CCUG 36956</strain>
    </source>
</reference>
<dbReference type="GO" id="GO:0004519">
    <property type="term" value="F:endonuclease activity"/>
    <property type="evidence" value="ECO:0007669"/>
    <property type="project" value="UniProtKB-KW"/>
</dbReference>
<keyword evidence="2" id="KW-0378">Hydrolase</keyword>
<dbReference type="CDD" id="cd06260">
    <property type="entry name" value="DUF820-like"/>
    <property type="match status" value="1"/>
</dbReference>
<organism evidence="2 3">
    <name type="scientific">Nocardia lasii</name>
    <dbReference type="NCBI Taxonomy" id="1616107"/>
    <lineage>
        <taxon>Bacteria</taxon>
        <taxon>Bacillati</taxon>
        <taxon>Actinomycetota</taxon>
        <taxon>Actinomycetes</taxon>
        <taxon>Mycobacteriales</taxon>
        <taxon>Nocardiaceae</taxon>
        <taxon>Nocardia</taxon>
    </lineage>
</organism>
<dbReference type="InterPro" id="IPR008538">
    <property type="entry name" value="Uma2"/>
</dbReference>
<dbReference type="InterPro" id="IPR011335">
    <property type="entry name" value="Restrct_endonuc-II-like"/>
</dbReference>
<accession>A0ABW1K1Z1</accession>
<dbReference type="SUPFAM" id="SSF52980">
    <property type="entry name" value="Restriction endonuclease-like"/>
    <property type="match status" value="1"/>
</dbReference>
<proteinExistence type="predicted"/>
<keyword evidence="2" id="KW-0540">Nuclease</keyword>
<protein>
    <submittedName>
        <fullName evidence="2">Uma2 family endonuclease</fullName>
    </submittedName>
</protein>
<feature type="domain" description="Putative restriction endonuclease" evidence="1">
    <location>
        <begin position="25"/>
        <end position="182"/>
    </location>
</feature>
<dbReference type="EMBL" id="JBHSQN010000017">
    <property type="protein sequence ID" value="MFC6014513.1"/>
    <property type="molecule type" value="Genomic_DNA"/>
</dbReference>
<name>A0ABW1K1Z1_9NOCA</name>
<keyword evidence="3" id="KW-1185">Reference proteome</keyword>
<dbReference type="Pfam" id="PF05685">
    <property type="entry name" value="Uma2"/>
    <property type="match status" value="1"/>
</dbReference>
<dbReference type="PANTHER" id="PTHR35400">
    <property type="entry name" value="SLR1083 PROTEIN"/>
    <property type="match status" value="1"/>
</dbReference>
<comment type="caution">
    <text evidence="2">The sequence shown here is derived from an EMBL/GenBank/DDBJ whole genome shotgun (WGS) entry which is preliminary data.</text>
</comment>
<dbReference type="Proteomes" id="UP001596223">
    <property type="component" value="Unassembled WGS sequence"/>
</dbReference>
<dbReference type="PANTHER" id="PTHR35400:SF3">
    <property type="entry name" value="SLL1072 PROTEIN"/>
    <property type="match status" value="1"/>
</dbReference>
<sequence length="193" mass="21391">MTAVHHDPVTTTDFEAIAAAVERTTDALQLEYIDGKLGFKTVPDGDHNRIINWLLLLLMPLAPGLFLHQGQGLKINGYRDSRARPDGVVAPLDAFVGHGEWAPSRDTVMTVEVTSHDSDTNKRDRVEKPTAYAEAGIPLYLLVDRDTAEIVLYSEPNDGRYQEIRRYAFGRAVPLPDPIGITADTTPLLDWVD</sequence>
<evidence type="ECO:0000313" key="3">
    <source>
        <dbReference type="Proteomes" id="UP001596223"/>
    </source>
</evidence>
<evidence type="ECO:0000313" key="2">
    <source>
        <dbReference type="EMBL" id="MFC6014513.1"/>
    </source>
</evidence>